<evidence type="ECO:0000256" key="1">
    <source>
        <dbReference type="ARBA" id="ARBA00001947"/>
    </source>
</evidence>
<dbReference type="InterPro" id="IPR002328">
    <property type="entry name" value="ADH_Zn_CS"/>
</dbReference>
<dbReference type="PANTHER" id="PTHR43350:SF19">
    <property type="entry name" value="D-GULOSIDE 3-DEHYDROGENASE"/>
    <property type="match status" value="1"/>
</dbReference>
<evidence type="ECO:0000259" key="6">
    <source>
        <dbReference type="Pfam" id="PF08240"/>
    </source>
</evidence>
<dbReference type="AlphaFoldDB" id="A0A382UG61"/>
<dbReference type="EMBL" id="UINC01144012">
    <property type="protein sequence ID" value="SVD33264.1"/>
    <property type="molecule type" value="Genomic_DNA"/>
</dbReference>
<dbReference type="PROSITE" id="PS00059">
    <property type="entry name" value="ADH_ZINC"/>
    <property type="match status" value="1"/>
</dbReference>
<dbReference type="GO" id="GO:0008270">
    <property type="term" value="F:zinc ion binding"/>
    <property type="evidence" value="ECO:0007669"/>
    <property type="project" value="InterPro"/>
</dbReference>
<dbReference type="InterPro" id="IPR011032">
    <property type="entry name" value="GroES-like_sf"/>
</dbReference>
<evidence type="ECO:0000256" key="2">
    <source>
        <dbReference type="ARBA" id="ARBA00008072"/>
    </source>
</evidence>
<keyword evidence="3" id="KW-0479">Metal-binding</keyword>
<protein>
    <recommendedName>
        <fullName evidence="6">Alcohol dehydrogenase-like N-terminal domain-containing protein</fullName>
    </recommendedName>
</protein>
<evidence type="ECO:0000256" key="5">
    <source>
        <dbReference type="ARBA" id="ARBA00023002"/>
    </source>
</evidence>
<organism evidence="7">
    <name type="scientific">marine metagenome</name>
    <dbReference type="NCBI Taxonomy" id="408172"/>
    <lineage>
        <taxon>unclassified sequences</taxon>
        <taxon>metagenomes</taxon>
        <taxon>ecological metagenomes</taxon>
    </lineage>
</organism>
<dbReference type="PANTHER" id="PTHR43350">
    <property type="entry name" value="NAD-DEPENDENT ALCOHOL DEHYDROGENASE"/>
    <property type="match status" value="1"/>
</dbReference>
<evidence type="ECO:0000256" key="3">
    <source>
        <dbReference type="ARBA" id="ARBA00022723"/>
    </source>
</evidence>
<dbReference type="SUPFAM" id="SSF50129">
    <property type="entry name" value="GroES-like"/>
    <property type="match status" value="1"/>
</dbReference>
<dbReference type="GO" id="GO:0016491">
    <property type="term" value="F:oxidoreductase activity"/>
    <property type="evidence" value="ECO:0007669"/>
    <property type="project" value="UniProtKB-KW"/>
</dbReference>
<dbReference type="Gene3D" id="3.90.180.10">
    <property type="entry name" value="Medium-chain alcohol dehydrogenases, catalytic domain"/>
    <property type="match status" value="1"/>
</dbReference>
<name>A0A382UG61_9ZZZZ</name>
<dbReference type="Pfam" id="PF08240">
    <property type="entry name" value="ADH_N"/>
    <property type="match status" value="1"/>
</dbReference>
<comment type="cofactor">
    <cofactor evidence="1">
        <name>Zn(2+)</name>
        <dbReference type="ChEBI" id="CHEBI:29105"/>
    </cofactor>
</comment>
<dbReference type="InterPro" id="IPR013154">
    <property type="entry name" value="ADH-like_N"/>
</dbReference>
<gene>
    <name evidence="7" type="ORF">METZ01_LOCUS386118</name>
</gene>
<keyword evidence="4" id="KW-0862">Zinc</keyword>
<keyword evidence="5" id="KW-0560">Oxidoreductase</keyword>
<accession>A0A382UG61</accession>
<feature type="non-terminal residue" evidence="7">
    <location>
        <position position="146"/>
    </location>
</feature>
<proteinExistence type="inferred from homology"/>
<evidence type="ECO:0000313" key="7">
    <source>
        <dbReference type="EMBL" id="SVD33264.1"/>
    </source>
</evidence>
<comment type="similarity">
    <text evidence="2">Belongs to the zinc-containing alcohol dehydrogenase family.</text>
</comment>
<sequence length="146" mass="15568">MKAAVLRTIPGKLTIEDVQIDKPGPREVLVQTAAAGVCHSDYHFLTGAYETSVPTVMGHESAGIVEAVGEQVSYVSPGDHVVTSLSVFCGHCEYCLSGRMALCTHGDTMRPVEGAPRLSQNGAVIHQFSDVSSFAEHLLVHEHALV</sequence>
<evidence type="ECO:0000256" key="4">
    <source>
        <dbReference type="ARBA" id="ARBA00022833"/>
    </source>
</evidence>
<feature type="domain" description="Alcohol dehydrogenase-like N-terminal" evidence="6">
    <location>
        <begin position="24"/>
        <end position="145"/>
    </location>
</feature>
<reference evidence="7" key="1">
    <citation type="submission" date="2018-05" db="EMBL/GenBank/DDBJ databases">
        <authorList>
            <person name="Lanie J.A."/>
            <person name="Ng W.-L."/>
            <person name="Kazmierczak K.M."/>
            <person name="Andrzejewski T.M."/>
            <person name="Davidsen T.M."/>
            <person name="Wayne K.J."/>
            <person name="Tettelin H."/>
            <person name="Glass J.I."/>
            <person name="Rusch D."/>
            <person name="Podicherti R."/>
            <person name="Tsui H.-C.T."/>
            <person name="Winkler M.E."/>
        </authorList>
    </citation>
    <scope>NUCLEOTIDE SEQUENCE</scope>
</reference>